<dbReference type="EMBL" id="CACTIH010005793">
    <property type="protein sequence ID" value="CAA3001946.1"/>
    <property type="molecule type" value="Genomic_DNA"/>
</dbReference>
<reference evidence="2 3" key="1">
    <citation type="submission" date="2019-12" db="EMBL/GenBank/DDBJ databases">
        <authorList>
            <person name="Alioto T."/>
            <person name="Alioto T."/>
            <person name="Gomez Garrido J."/>
        </authorList>
    </citation>
    <scope>NUCLEOTIDE SEQUENCE [LARGE SCALE GENOMIC DNA]</scope>
</reference>
<feature type="non-terminal residue" evidence="2">
    <location>
        <position position="95"/>
    </location>
</feature>
<feature type="region of interest" description="Disordered" evidence="1">
    <location>
        <begin position="28"/>
        <end position="47"/>
    </location>
</feature>
<dbReference type="Proteomes" id="UP000594638">
    <property type="component" value="Unassembled WGS sequence"/>
</dbReference>
<evidence type="ECO:0000256" key="1">
    <source>
        <dbReference type="SAM" id="MobiDB-lite"/>
    </source>
</evidence>
<accession>A0A8S0TA47</accession>
<evidence type="ECO:0000313" key="2">
    <source>
        <dbReference type="EMBL" id="CAA3001946.1"/>
    </source>
</evidence>
<comment type="caution">
    <text evidence="2">The sequence shown here is derived from an EMBL/GenBank/DDBJ whole genome shotgun (WGS) entry which is preliminary data.</text>
</comment>
<proteinExistence type="predicted"/>
<dbReference type="Gramene" id="OE9A058199T1">
    <property type="protein sequence ID" value="OE9A058199C1"/>
    <property type="gene ID" value="OE9A058199"/>
</dbReference>
<name>A0A8S0TA47_OLEEU</name>
<keyword evidence="3" id="KW-1185">Reference proteome</keyword>
<organism evidence="2 3">
    <name type="scientific">Olea europaea subsp. europaea</name>
    <dbReference type="NCBI Taxonomy" id="158383"/>
    <lineage>
        <taxon>Eukaryota</taxon>
        <taxon>Viridiplantae</taxon>
        <taxon>Streptophyta</taxon>
        <taxon>Embryophyta</taxon>
        <taxon>Tracheophyta</taxon>
        <taxon>Spermatophyta</taxon>
        <taxon>Magnoliopsida</taxon>
        <taxon>eudicotyledons</taxon>
        <taxon>Gunneridae</taxon>
        <taxon>Pentapetalae</taxon>
        <taxon>asterids</taxon>
        <taxon>lamiids</taxon>
        <taxon>Lamiales</taxon>
        <taxon>Oleaceae</taxon>
        <taxon>Oleeae</taxon>
        <taxon>Olea</taxon>
    </lineage>
</organism>
<gene>
    <name evidence="2" type="ORF">OLEA9_A058199</name>
</gene>
<sequence>ICHPAVIVARAAPAEATAVAAICTRTSRRARQLPSSKGSHQRRCSPTDLRKAPVLKEAMPAIVDQTAHVTHATVDDRIWFKPFKVAMDDVVCCVY</sequence>
<evidence type="ECO:0000313" key="3">
    <source>
        <dbReference type="Proteomes" id="UP000594638"/>
    </source>
</evidence>
<dbReference type="AlphaFoldDB" id="A0A8S0TA47"/>
<protein>
    <submittedName>
        <fullName evidence="2">Uncharacterized protein</fullName>
    </submittedName>
</protein>